<reference evidence="2 3" key="1">
    <citation type="submission" date="2023-09" db="EMBL/GenBank/DDBJ databases">
        <authorList>
            <person name="Wang M."/>
        </authorList>
    </citation>
    <scope>NUCLEOTIDE SEQUENCE [LARGE SCALE GENOMIC DNA]</scope>
    <source>
        <strain evidence="2">GT-2023</strain>
        <tissue evidence="2">Liver</tissue>
    </source>
</reference>
<evidence type="ECO:0000313" key="2">
    <source>
        <dbReference type="EMBL" id="KAL1252640.1"/>
    </source>
</evidence>
<dbReference type="InterPro" id="IPR050951">
    <property type="entry name" value="Retrovirus_Pol_polyprotein"/>
</dbReference>
<name>A0ABR3LJY6_9TELE</name>
<dbReference type="PROSITE" id="PS50994">
    <property type="entry name" value="INTEGRASE"/>
    <property type="match status" value="1"/>
</dbReference>
<protein>
    <recommendedName>
        <fullName evidence="1">Integrase catalytic domain-containing protein</fullName>
    </recommendedName>
</protein>
<feature type="domain" description="Integrase catalytic" evidence="1">
    <location>
        <begin position="31"/>
        <end position="166"/>
    </location>
</feature>
<dbReference type="EMBL" id="JAYMGO010000021">
    <property type="protein sequence ID" value="KAL1252640.1"/>
    <property type="molecule type" value="Genomic_DNA"/>
</dbReference>
<dbReference type="PANTHER" id="PTHR37984">
    <property type="entry name" value="PROTEIN CBG26694"/>
    <property type="match status" value="1"/>
</dbReference>
<sequence>MGKSVETLIASSVTYQLNHKMAKPAPLPLIPVELPSSQWEKIAIDIMGPFEAASWDCRYGITLFVYFSKWPEVAFAPQVTADAVINFLHTVFSREGNMHCLVSDNGPQLTSSALADFLKEHNIQHTYSSLSYPQANGAVKRFNRVLKQCIQSAIQEKKPWKSAVFA</sequence>
<keyword evidence="3" id="KW-1185">Reference proteome</keyword>
<proteinExistence type="predicted"/>
<dbReference type="Gene3D" id="3.30.420.10">
    <property type="entry name" value="Ribonuclease H-like superfamily/Ribonuclease H"/>
    <property type="match status" value="1"/>
</dbReference>
<dbReference type="InterPro" id="IPR001584">
    <property type="entry name" value="Integrase_cat-core"/>
</dbReference>
<comment type="caution">
    <text evidence="2">The sequence shown here is derived from an EMBL/GenBank/DDBJ whole genome shotgun (WGS) entry which is preliminary data.</text>
</comment>
<dbReference type="Proteomes" id="UP001558613">
    <property type="component" value="Unassembled WGS sequence"/>
</dbReference>
<dbReference type="InterPro" id="IPR012337">
    <property type="entry name" value="RNaseH-like_sf"/>
</dbReference>
<evidence type="ECO:0000313" key="3">
    <source>
        <dbReference type="Proteomes" id="UP001558613"/>
    </source>
</evidence>
<dbReference type="SUPFAM" id="SSF53098">
    <property type="entry name" value="Ribonuclease H-like"/>
    <property type="match status" value="1"/>
</dbReference>
<dbReference type="InterPro" id="IPR036397">
    <property type="entry name" value="RNaseH_sf"/>
</dbReference>
<accession>A0ABR3LJY6</accession>
<dbReference type="PANTHER" id="PTHR37984:SF15">
    <property type="entry name" value="INTEGRASE CATALYTIC DOMAIN-CONTAINING PROTEIN"/>
    <property type="match status" value="1"/>
</dbReference>
<evidence type="ECO:0000259" key="1">
    <source>
        <dbReference type="PROSITE" id="PS50994"/>
    </source>
</evidence>
<dbReference type="Pfam" id="PF00665">
    <property type="entry name" value="rve"/>
    <property type="match status" value="1"/>
</dbReference>
<organism evidence="2 3">
    <name type="scientific">Cirrhinus molitorella</name>
    <name type="common">mud carp</name>
    <dbReference type="NCBI Taxonomy" id="172907"/>
    <lineage>
        <taxon>Eukaryota</taxon>
        <taxon>Metazoa</taxon>
        <taxon>Chordata</taxon>
        <taxon>Craniata</taxon>
        <taxon>Vertebrata</taxon>
        <taxon>Euteleostomi</taxon>
        <taxon>Actinopterygii</taxon>
        <taxon>Neopterygii</taxon>
        <taxon>Teleostei</taxon>
        <taxon>Ostariophysi</taxon>
        <taxon>Cypriniformes</taxon>
        <taxon>Cyprinidae</taxon>
        <taxon>Labeoninae</taxon>
        <taxon>Labeonini</taxon>
        <taxon>Cirrhinus</taxon>
    </lineage>
</organism>
<gene>
    <name evidence="2" type="ORF">QQF64_017333</name>
</gene>